<proteinExistence type="inferred from homology"/>
<comment type="caution">
    <text evidence="5">The sequence shown here is derived from an EMBL/GenBank/DDBJ whole genome shotgun (WGS) entry which is preliminary data.</text>
</comment>
<feature type="compositionally biased region" description="Basic and acidic residues" evidence="4">
    <location>
        <begin position="432"/>
        <end position="446"/>
    </location>
</feature>
<evidence type="ECO:0000313" key="5">
    <source>
        <dbReference type="EMBL" id="TNY24746.1"/>
    </source>
</evidence>
<evidence type="ECO:0000256" key="4">
    <source>
        <dbReference type="SAM" id="MobiDB-lite"/>
    </source>
</evidence>
<accession>A0A5C5G8J5</accession>
<gene>
    <name evidence="5" type="ORF">DMC30DRAFT_4471</name>
</gene>
<feature type="region of interest" description="Disordered" evidence="4">
    <location>
        <begin position="364"/>
        <end position="461"/>
    </location>
</feature>
<dbReference type="OrthoDB" id="21214at2759"/>
<keyword evidence="6" id="KW-1185">Reference proteome</keyword>
<evidence type="ECO:0000313" key="6">
    <source>
        <dbReference type="Proteomes" id="UP000311382"/>
    </source>
</evidence>
<reference evidence="5 6" key="1">
    <citation type="submission" date="2019-03" db="EMBL/GenBank/DDBJ databases">
        <title>Rhodosporidium diobovatum UCD-FST 08-225 genome sequencing, assembly, and annotation.</title>
        <authorList>
            <person name="Fakankun I.U."/>
            <person name="Fristensky B."/>
            <person name="Levin D.B."/>
        </authorList>
    </citation>
    <scope>NUCLEOTIDE SEQUENCE [LARGE SCALE GENOMIC DNA]</scope>
    <source>
        <strain evidence="5 6">UCD-FST 08-225</strain>
    </source>
</reference>
<dbReference type="EMBL" id="SOZI01000001">
    <property type="protein sequence ID" value="TNY24746.1"/>
    <property type="molecule type" value="Genomic_DNA"/>
</dbReference>
<feature type="compositionally biased region" description="Polar residues" evidence="4">
    <location>
        <begin position="296"/>
        <end position="314"/>
    </location>
</feature>
<evidence type="ECO:0000256" key="3">
    <source>
        <dbReference type="SAM" id="Coils"/>
    </source>
</evidence>
<dbReference type="AlphaFoldDB" id="A0A5C5G8J5"/>
<feature type="coiled-coil region" evidence="3">
    <location>
        <begin position="26"/>
        <end position="106"/>
    </location>
</feature>
<dbReference type="InterPro" id="IPR008555">
    <property type="entry name" value="SIKE"/>
</dbReference>
<dbReference type="PANTHER" id="PTHR39472:SF1">
    <property type="entry name" value="EXPRESSED PROTEIN"/>
    <property type="match status" value="1"/>
</dbReference>
<evidence type="ECO:0000256" key="1">
    <source>
        <dbReference type="ARBA" id="ARBA00005537"/>
    </source>
</evidence>
<dbReference type="STRING" id="5288.A0A5C5G8J5"/>
<keyword evidence="2 3" id="KW-0175">Coiled coil</keyword>
<organism evidence="5 6">
    <name type="scientific">Rhodotorula diobovata</name>
    <dbReference type="NCBI Taxonomy" id="5288"/>
    <lineage>
        <taxon>Eukaryota</taxon>
        <taxon>Fungi</taxon>
        <taxon>Dikarya</taxon>
        <taxon>Basidiomycota</taxon>
        <taxon>Pucciniomycotina</taxon>
        <taxon>Microbotryomycetes</taxon>
        <taxon>Sporidiobolales</taxon>
        <taxon>Sporidiobolaceae</taxon>
        <taxon>Rhodotorula</taxon>
    </lineage>
</organism>
<dbReference type="Proteomes" id="UP000311382">
    <property type="component" value="Unassembled WGS sequence"/>
</dbReference>
<feature type="compositionally biased region" description="Gly residues" evidence="4">
    <location>
        <begin position="212"/>
        <end position="221"/>
    </location>
</feature>
<feature type="compositionally biased region" description="Basic and acidic residues" evidence="4">
    <location>
        <begin position="403"/>
        <end position="424"/>
    </location>
</feature>
<protein>
    <submittedName>
        <fullName evidence="5">Uncharacterized protein</fullName>
    </submittedName>
</protein>
<comment type="similarity">
    <text evidence="1">Belongs to the SIKE family.</text>
</comment>
<name>A0A5C5G8J5_9BASI</name>
<sequence>MTLMDPSQGTEMERLWALLSELSAQLSHNRQQTEELHRRAEELKAQAVHTQTGFTLRRFNLDVSQEEFESELEKLNVSLVMENQALQQENRQLSSLLKDYESTLEAVMGKFRAHAHATQQHHLDLTRHYESLLLNMPVSIPPPADMPQDPSNAEAPPINPLHLQLSLSHLASLVRKALRALQGEDPEDSTSPLLLPMGIGQAAEALSKAFPGGDGSAGAGAGDSLAGPPSPTSSIASFSSIASSALHAPPSAYGGEGTGPGADGSGASDLDRLLASHHPSTARSRTLESEGGYISRTATSDPHYVPTTSTSSLVASPPLPGQPPAARDEMALRGLGPLDEPLQREIELEALRRENDELKRLLGIAEEVEEEARAREQRDASEAERRKKEDKEGQPSVEDDEAEKDKARQAEELLRAAEQEDEAKAAAAAAAAKDRPTAAPTEDDRSAANASRAVDDEELQI</sequence>
<evidence type="ECO:0000256" key="2">
    <source>
        <dbReference type="ARBA" id="ARBA00023054"/>
    </source>
</evidence>
<dbReference type="PANTHER" id="PTHR39472">
    <property type="entry name" value="EXPRESSED PROTEIN"/>
    <property type="match status" value="1"/>
</dbReference>
<feature type="compositionally biased region" description="Gly residues" evidence="4">
    <location>
        <begin position="254"/>
        <end position="264"/>
    </location>
</feature>
<feature type="region of interest" description="Disordered" evidence="4">
    <location>
        <begin position="210"/>
        <end position="236"/>
    </location>
</feature>
<feature type="region of interest" description="Disordered" evidence="4">
    <location>
        <begin position="249"/>
        <end position="341"/>
    </location>
</feature>
<feature type="compositionally biased region" description="Low complexity" evidence="4">
    <location>
        <begin position="222"/>
        <end position="236"/>
    </location>
</feature>
<feature type="compositionally biased region" description="Basic and acidic residues" evidence="4">
    <location>
        <begin position="371"/>
        <end position="393"/>
    </location>
</feature>
<dbReference type="Pfam" id="PF05769">
    <property type="entry name" value="SIKE"/>
    <property type="match status" value="1"/>
</dbReference>